<feature type="region of interest" description="Disordered" evidence="1">
    <location>
        <begin position="169"/>
        <end position="194"/>
    </location>
</feature>
<feature type="compositionally biased region" description="Polar residues" evidence="1">
    <location>
        <begin position="177"/>
        <end position="194"/>
    </location>
</feature>
<keyword evidence="2" id="KW-1133">Transmembrane helix</keyword>
<reference evidence="4 5" key="1">
    <citation type="submission" date="2018-02" db="EMBL/GenBank/DDBJ databases">
        <title>Comparative genomes isolates from brazilian mangrove.</title>
        <authorList>
            <person name="Araujo J.E."/>
            <person name="Taketani R.G."/>
            <person name="Silva M.C.P."/>
            <person name="Loureco M.V."/>
            <person name="Andreote F.D."/>
        </authorList>
    </citation>
    <scope>NUCLEOTIDE SEQUENCE [LARGE SCALE GENOMIC DNA]</scope>
    <source>
        <strain evidence="4 5">Hex-1 MGV</strain>
    </source>
</reference>
<evidence type="ECO:0000256" key="1">
    <source>
        <dbReference type="SAM" id="MobiDB-lite"/>
    </source>
</evidence>
<evidence type="ECO:0000313" key="4">
    <source>
        <dbReference type="EMBL" id="PQO28439.1"/>
    </source>
</evidence>
<evidence type="ECO:0000256" key="2">
    <source>
        <dbReference type="SAM" id="Phobius"/>
    </source>
</evidence>
<dbReference type="AlphaFoldDB" id="A0A2S8F8G3"/>
<keyword evidence="2" id="KW-0472">Membrane</keyword>
<keyword evidence="3" id="KW-0732">Signal</keyword>
<feature type="chain" id="PRO_5015441809" evidence="3">
    <location>
        <begin position="17"/>
        <end position="194"/>
    </location>
</feature>
<keyword evidence="2" id="KW-0812">Transmembrane</keyword>
<proteinExistence type="predicted"/>
<comment type="caution">
    <text evidence="4">The sequence shown here is derived from an EMBL/GenBank/DDBJ whole genome shotgun (WGS) entry which is preliminary data.</text>
</comment>
<feature type="signal peptide" evidence="3">
    <location>
        <begin position="1"/>
        <end position="16"/>
    </location>
</feature>
<evidence type="ECO:0000256" key="3">
    <source>
        <dbReference type="SAM" id="SignalP"/>
    </source>
</evidence>
<feature type="transmembrane region" description="Helical" evidence="2">
    <location>
        <begin position="140"/>
        <end position="159"/>
    </location>
</feature>
<name>A0A2S8F8G3_9BACT</name>
<accession>A0A2S8F8G3</accession>
<gene>
    <name evidence="4" type="ORF">C5Y83_27900</name>
</gene>
<evidence type="ECO:0000313" key="5">
    <source>
        <dbReference type="Proteomes" id="UP000238322"/>
    </source>
</evidence>
<sequence>MLATSIALIMAGPLFAHDGPPFPVIMDEPVPGYLVSVWADPDIGTGTFYVMTQPTQDSAPQQDPPKIELWVQPENGRLPKSNYLARQQELRNRLQFIAEPVFDRQEVFSVGIVIENTDGRRTELLTEVEATPPGLGPWDLAIYLFPFVMFGGLWVIGFFKRSRSPINPHATKDQEESPNGSIIDTSNSRSDLTP</sequence>
<dbReference type="Proteomes" id="UP000238322">
    <property type="component" value="Unassembled WGS sequence"/>
</dbReference>
<organism evidence="4 5">
    <name type="scientific">Blastopirellula marina</name>
    <dbReference type="NCBI Taxonomy" id="124"/>
    <lineage>
        <taxon>Bacteria</taxon>
        <taxon>Pseudomonadati</taxon>
        <taxon>Planctomycetota</taxon>
        <taxon>Planctomycetia</taxon>
        <taxon>Pirellulales</taxon>
        <taxon>Pirellulaceae</taxon>
        <taxon>Blastopirellula</taxon>
    </lineage>
</organism>
<dbReference type="EMBL" id="PUHY01000016">
    <property type="protein sequence ID" value="PQO28439.1"/>
    <property type="molecule type" value="Genomic_DNA"/>
</dbReference>
<protein>
    <submittedName>
        <fullName evidence="4">Uncharacterized protein</fullName>
    </submittedName>
</protein>